<reference evidence="2" key="1">
    <citation type="submission" date="2015-05" db="UniProtKB">
        <authorList>
            <consortium name="EnsemblMetazoa"/>
        </authorList>
    </citation>
    <scope>IDENTIFICATION</scope>
</reference>
<evidence type="ECO:0000313" key="3">
    <source>
        <dbReference type="Proteomes" id="UP000015103"/>
    </source>
</evidence>
<dbReference type="eggNOG" id="KOG1238">
    <property type="taxonomic scope" value="Eukaryota"/>
</dbReference>
<dbReference type="GO" id="GO:0016491">
    <property type="term" value="F:oxidoreductase activity"/>
    <property type="evidence" value="ECO:0007669"/>
    <property type="project" value="TreeGrafter"/>
</dbReference>
<dbReference type="Gene3D" id="3.50.50.60">
    <property type="entry name" value="FAD/NAD(P)-binding domain"/>
    <property type="match status" value="1"/>
</dbReference>
<dbReference type="InterPro" id="IPR012132">
    <property type="entry name" value="GMC_OxRdtase"/>
</dbReference>
<comment type="similarity">
    <text evidence="1">Belongs to the GMC oxidoreductase family.</text>
</comment>
<dbReference type="InParanoid" id="T1I472"/>
<proteinExistence type="inferred from homology"/>
<dbReference type="AlphaFoldDB" id="T1I472"/>
<dbReference type="EMBL" id="ACPB03007746">
    <property type="status" value="NOT_ANNOTATED_CDS"/>
    <property type="molecule type" value="Genomic_DNA"/>
</dbReference>
<dbReference type="SUPFAM" id="SSF51905">
    <property type="entry name" value="FAD/NAD(P)-binding domain"/>
    <property type="match status" value="1"/>
</dbReference>
<dbReference type="GO" id="GO:0050660">
    <property type="term" value="F:flavin adenine dinucleotide binding"/>
    <property type="evidence" value="ECO:0007669"/>
    <property type="project" value="InterPro"/>
</dbReference>
<evidence type="ECO:0000256" key="1">
    <source>
        <dbReference type="ARBA" id="ARBA00010790"/>
    </source>
</evidence>
<keyword evidence="3" id="KW-1185">Reference proteome</keyword>
<dbReference type="Proteomes" id="UP000015103">
    <property type="component" value="Unassembled WGS sequence"/>
</dbReference>
<dbReference type="VEuPathDB" id="VectorBase:RPRC011091"/>
<sequence length="88" mass="9764">MTQQLLRTLSATRIALSYGPSFLFVMMLRLLVLLGRPDIEDQQGRVKDISLSELHYSYDFIVIGAGSAGAVLASRLSEMPHISVHTFL</sequence>
<dbReference type="PANTHER" id="PTHR11552">
    <property type="entry name" value="GLUCOSE-METHANOL-CHOLINE GMC OXIDOREDUCTASE"/>
    <property type="match status" value="1"/>
</dbReference>
<protein>
    <submittedName>
        <fullName evidence="2">GMC_OxRdtase_N domain-containing protein</fullName>
    </submittedName>
</protein>
<name>T1I472_RHOPR</name>
<dbReference type="PANTHER" id="PTHR11552:SF186">
    <property type="entry name" value="GLUCOSE-METHANOL-CHOLINE OXIDOREDUCTASE N-TERMINAL DOMAIN-CONTAINING PROTEIN"/>
    <property type="match status" value="1"/>
</dbReference>
<dbReference type="HOGENOM" id="CLU_2471861_0_0_1"/>
<dbReference type="STRING" id="13249.T1I472"/>
<accession>T1I472</accession>
<evidence type="ECO:0000313" key="2">
    <source>
        <dbReference type="EnsemblMetazoa" id="RPRC011091-PA"/>
    </source>
</evidence>
<dbReference type="EnsemblMetazoa" id="RPRC011091-RA">
    <property type="protein sequence ID" value="RPRC011091-PA"/>
    <property type="gene ID" value="RPRC011091"/>
</dbReference>
<dbReference type="InterPro" id="IPR036188">
    <property type="entry name" value="FAD/NAD-bd_sf"/>
</dbReference>
<organism evidence="2 3">
    <name type="scientific">Rhodnius prolixus</name>
    <name type="common">Triatomid bug</name>
    <dbReference type="NCBI Taxonomy" id="13249"/>
    <lineage>
        <taxon>Eukaryota</taxon>
        <taxon>Metazoa</taxon>
        <taxon>Ecdysozoa</taxon>
        <taxon>Arthropoda</taxon>
        <taxon>Hexapoda</taxon>
        <taxon>Insecta</taxon>
        <taxon>Pterygota</taxon>
        <taxon>Neoptera</taxon>
        <taxon>Paraneoptera</taxon>
        <taxon>Hemiptera</taxon>
        <taxon>Heteroptera</taxon>
        <taxon>Panheteroptera</taxon>
        <taxon>Cimicomorpha</taxon>
        <taxon>Reduviidae</taxon>
        <taxon>Triatominae</taxon>
        <taxon>Rhodnius</taxon>
    </lineage>
</organism>